<gene>
    <name evidence="2" type="primary">RIOK1</name>
</gene>
<dbReference type="GeneTree" id="ENSGT00940000157075"/>
<reference evidence="2" key="3">
    <citation type="submission" date="2025-09" db="UniProtKB">
        <authorList>
            <consortium name="Ensembl"/>
        </authorList>
    </citation>
    <scope>IDENTIFICATION</scope>
</reference>
<evidence type="ECO:0000256" key="1">
    <source>
        <dbReference type="SAM" id="MobiDB-lite"/>
    </source>
</evidence>
<feature type="region of interest" description="Disordered" evidence="1">
    <location>
        <begin position="45"/>
        <end position="71"/>
    </location>
</feature>
<accession>A0A9L0IFZ7</accession>
<sequence length="111" mass="12743">MDYRRLLMSQVVPGQFDDADSSDSENIDLKIIKEEDDFVFEDLQNNVNERMGDGEIEDEEEEEDYDDDDWDWDDGIGKLTKGFTLNGGSNPQISPELTTTNPSLFAEEDWP</sequence>
<dbReference type="Proteomes" id="UP000694387">
    <property type="component" value="Chromosome 7"/>
</dbReference>
<name>A0A9L0IFZ7_EQUAS</name>
<dbReference type="Ensembl" id="ENSEAST00005060347.1">
    <property type="protein sequence ID" value="ENSEASP00005039111.1"/>
    <property type="gene ID" value="ENSEASG00005012032.2"/>
</dbReference>
<evidence type="ECO:0000313" key="2">
    <source>
        <dbReference type="Ensembl" id="ENSEASP00005039111.1"/>
    </source>
</evidence>
<protein>
    <submittedName>
        <fullName evidence="2">RIO kinase 1</fullName>
    </submittedName>
</protein>
<proteinExistence type="predicted"/>
<evidence type="ECO:0000313" key="3">
    <source>
        <dbReference type="Proteomes" id="UP000694387"/>
    </source>
</evidence>
<organism evidence="2 3">
    <name type="scientific">Equus asinus</name>
    <name type="common">Donkey</name>
    <name type="synonym">Equus africanus asinus</name>
    <dbReference type="NCBI Taxonomy" id="9793"/>
    <lineage>
        <taxon>Eukaryota</taxon>
        <taxon>Metazoa</taxon>
        <taxon>Chordata</taxon>
        <taxon>Craniata</taxon>
        <taxon>Vertebrata</taxon>
        <taxon>Euteleostomi</taxon>
        <taxon>Mammalia</taxon>
        <taxon>Eutheria</taxon>
        <taxon>Laurasiatheria</taxon>
        <taxon>Perissodactyla</taxon>
        <taxon>Equidae</taxon>
        <taxon>Equus</taxon>
    </lineage>
</organism>
<feature type="compositionally biased region" description="Polar residues" evidence="1">
    <location>
        <begin position="86"/>
        <end position="103"/>
    </location>
</feature>
<reference evidence="2" key="2">
    <citation type="submission" date="2025-08" db="UniProtKB">
        <authorList>
            <consortium name="Ensembl"/>
        </authorList>
    </citation>
    <scope>IDENTIFICATION</scope>
</reference>
<reference evidence="2 3" key="1">
    <citation type="journal article" date="2020" name="Nat. Commun.">
        <title>Donkey genomes provide new insights into domestication and selection for coat color.</title>
        <authorList>
            <person name="Wang"/>
            <person name="C."/>
            <person name="Li"/>
            <person name="H."/>
            <person name="Guo"/>
            <person name="Y."/>
            <person name="Huang"/>
            <person name="J."/>
            <person name="Sun"/>
            <person name="Y."/>
            <person name="Min"/>
            <person name="J."/>
            <person name="Wang"/>
            <person name="J."/>
            <person name="Fang"/>
            <person name="X."/>
            <person name="Zhao"/>
            <person name="Z."/>
            <person name="Wang"/>
            <person name="S."/>
            <person name="Zhang"/>
            <person name="Y."/>
            <person name="Liu"/>
            <person name="Q."/>
            <person name="Jiang"/>
            <person name="Q."/>
            <person name="Wang"/>
            <person name="X."/>
            <person name="Guo"/>
            <person name="Y."/>
            <person name="Yang"/>
            <person name="C."/>
            <person name="Wang"/>
            <person name="Y."/>
            <person name="Tian"/>
            <person name="F."/>
            <person name="Zhuang"/>
            <person name="G."/>
            <person name="Fan"/>
            <person name="Y."/>
            <person name="Gao"/>
            <person name="Q."/>
            <person name="Li"/>
            <person name="Y."/>
            <person name="Ju"/>
            <person name="Z."/>
            <person name="Li"/>
            <person name="J."/>
            <person name="Li"/>
            <person name="R."/>
            <person name="Hou"/>
            <person name="M."/>
            <person name="Yang"/>
            <person name="G."/>
            <person name="Liu"/>
            <person name="G."/>
            <person name="Liu"/>
            <person name="W."/>
            <person name="Guo"/>
            <person name="J."/>
            <person name="Pan"/>
            <person name="S."/>
            <person name="Fan"/>
            <person name="G."/>
            <person name="Zhang"/>
            <person name="W."/>
            <person name="Zhang"/>
            <person name="R."/>
            <person name="Yu"/>
            <person name="J."/>
            <person name="Zhang"/>
            <person name="X."/>
            <person name="Yin"/>
            <person name="Q."/>
            <person name="Ji"/>
            <person name="C."/>
            <person name="Jin"/>
            <person name="Y."/>
            <person name="Yue"/>
            <person name="G."/>
            <person name="Liu"/>
            <person name="M."/>
            <person name="Xu"/>
            <person name="J."/>
            <person name="Liu"/>
            <person name="S."/>
            <person name="Jordana"/>
            <person name="J."/>
            <person name="Noce"/>
            <person name="A."/>
            <person name="Amills"/>
            <person name="M."/>
            <person name="Wu"/>
            <person name="D.D."/>
            <person name="Li"/>
            <person name="S."/>
            <person name="Zhou"/>
            <person name="X. and Zhong"/>
            <person name="J."/>
        </authorList>
    </citation>
    <scope>NUCLEOTIDE SEQUENCE [LARGE SCALE GENOMIC DNA]</scope>
</reference>
<feature type="region of interest" description="Disordered" evidence="1">
    <location>
        <begin position="83"/>
        <end position="111"/>
    </location>
</feature>
<dbReference type="AlphaFoldDB" id="A0A9L0IFZ7"/>
<feature type="compositionally biased region" description="Acidic residues" evidence="1">
    <location>
        <begin position="54"/>
        <end position="71"/>
    </location>
</feature>
<keyword evidence="3" id="KW-1185">Reference proteome</keyword>